<evidence type="ECO:0000256" key="6">
    <source>
        <dbReference type="SAM" id="MobiDB-lite"/>
    </source>
</evidence>
<proteinExistence type="inferred from homology"/>
<dbReference type="Gene3D" id="3.40.640.10">
    <property type="entry name" value="Type I PLP-dependent aspartate aminotransferase-like (Major domain)"/>
    <property type="match status" value="1"/>
</dbReference>
<dbReference type="EMBL" id="JYJA01000035">
    <property type="protein sequence ID" value="KJL42170.1"/>
    <property type="molecule type" value="Genomic_DNA"/>
</dbReference>
<feature type="region of interest" description="Disordered" evidence="6">
    <location>
        <begin position="85"/>
        <end position="130"/>
    </location>
</feature>
<dbReference type="InterPro" id="IPR051446">
    <property type="entry name" value="HTH_trans_reg/aminotransferase"/>
</dbReference>
<dbReference type="Pfam" id="PF00392">
    <property type="entry name" value="GntR"/>
    <property type="match status" value="1"/>
</dbReference>
<evidence type="ECO:0000313" key="8">
    <source>
        <dbReference type="EMBL" id="KJL42170.1"/>
    </source>
</evidence>
<gene>
    <name evidence="8" type="primary">gabR</name>
    <name evidence="8" type="ORF">RS82_02186</name>
</gene>
<dbReference type="Proteomes" id="UP000034098">
    <property type="component" value="Unassembled WGS sequence"/>
</dbReference>
<protein>
    <submittedName>
        <fullName evidence="8">HTH-type transcriptional regulatory protein GabR</fullName>
    </submittedName>
</protein>
<dbReference type="Gene3D" id="1.10.10.10">
    <property type="entry name" value="Winged helix-like DNA-binding domain superfamily/Winged helix DNA-binding domain"/>
    <property type="match status" value="1"/>
</dbReference>
<sequence>MAETQTNSVAWETLLDLAAYDGPRHVRLEQAVRDAVSTGRLASGAALAPSRLLASSLGVSRWVVTEVYGRLTAEGILDARAGSATRVAAGPTRPEAPRDAPTPRGEGVGTVPATASRPAPEPVEPVRRPRYDLAPGVPDLRNAPRALWLRAMTEALNEAPDAELFRLDGDVPAARAALAAYLSRSRFARADADALLVTHGAADGMRRVARALRTLGHTALLVEDPSWQRMRQVAAAEGLTSVPVPVDGDGVDVAALVEASVRTGARAALVTPAHQFPTGVPLSAERREGLLAWARTRDGVVIEDDYDAEFRYDRRPIGALQAMAPDRVVLAGSLSKTATPALALGWLVLPSWLRDVVRNAGSAVPSTFDQLALARFLTSGGLDRHLRGARTRYRRRREALLAALERTMPECRVSGIAAGLHAVLDLPPGVRAAEVVRAAEPRDLGLTDIRRYRVSPDAPAPERLVLGYGDLADPLVDEAVRLLADTVREVAARDVTGSR</sequence>
<name>A0A0M2H716_MICTR</name>
<evidence type="ECO:0000259" key="7">
    <source>
        <dbReference type="PROSITE" id="PS50949"/>
    </source>
</evidence>
<dbReference type="CDD" id="cd00609">
    <property type="entry name" value="AAT_like"/>
    <property type="match status" value="1"/>
</dbReference>
<accession>A0A0M2H716</accession>
<dbReference type="SUPFAM" id="SSF46785">
    <property type="entry name" value="Winged helix' DNA-binding domain"/>
    <property type="match status" value="1"/>
</dbReference>
<dbReference type="InterPro" id="IPR015421">
    <property type="entry name" value="PyrdxlP-dep_Trfase_major"/>
</dbReference>
<dbReference type="GO" id="GO:0030170">
    <property type="term" value="F:pyridoxal phosphate binding"/>
    <property type="evidence" value="ECO:0007669"/>
    <property type="project" value="InterPro"/>
</dbReference>
<evidence type="ECO:0000256" key="5">
    <source>
        <dbReference type="ARBA" id="ARBA00023163"/>
    </source>
</evidence>
<dbReference type="PANTHER" id="PTHR46577">
    <property type="entry name" value="HTH-TYPE TRANSCRIPTIONAL REGULATORY PROTEIN GABR"/>
    <property type="match status" value="1"/>
</dbReference>
<dbReference type="OrthoDB" id="594134at2"/>
<keyword evidence="9" id="KW-1185">Reference proteome</keyword>
<dbReference type="GO" id="GO:0003700">
    <property type="term" value="F:DNA-binding transcription factor activity"/>
    <property type="evidence" value="ECO:0007669"/>
    <property type="project" value="InterPro"/>
</dbReference>
<comment type="similarity">
    <text evidence="1">In the C-terminal section; belongs to the class-I pyridoxal-phosphate-dependent aminotransferase family.</text>
</comment>
<dbReference type="GO" id="GO:0003677">
    <property type="term" value="F:DNA binding"/>
    <property type="evidence" value="ECO:0007669"/>
    <property type="project" value="UniProtKB-KW"/>
</dbReference>
<dbReference type="CDD" id="cd07377">
    <property type="entry name" value="WHTH_GntR"/>
    <property type="match status" value="1"/>
</dbReference>
<dbReference type="InterPro" id="IPR000524">
    <property type="entry name" value="Tscrpt_reg_HTH_GntR"/>
</dbReference>
<evidence type="ECO:0000256" key="3">
    <source>
        <dbReference type="ARBA" id="ARBA00023015"/>
    </source>
</evidence>
<reference evidence="8 9" key="1">
    <citation type="submission" date="2015-02" db="EMBL/GenBank/DDBJ databases">
        <title>Draft genome sequences of ten Microbacterium spp. with emphasis on heavy metal contaminated environments.</title>
        <authorList>
            <person name="Corretto E."/>
        </authorList>
    </citation>
    <scope>NUCLEOTIDE SEQUENCE [LARGE SCALE GENOMIC DNA]</scope>
    <source>
        <strain evidence="8 9">DSM 8608</strain>
    </source>
</reference>
<keyword evidence="4" id="KW-0238">DNA-binding</keyword>
<dbReference type="PROSITE" id="PS50949">
    <property type="entry name" value="HTH_GNTR"/>
    <property type="match status" value="1"/>
</dbReference>
<evidence type="ECO:0000256" key="1">
    <source>
        <dbReference type="ARBA" id="ARBA00005384"/>
    </source>
</evidence>
<dbReference type="Pfam" id="PF00155">
    <property type="entry name" value="Aminotran_1_2"/>
    <property type="match status" value="1"/>
</dbReference>
<organism evidence="8 9">
    <name type="scientific">Microbacterium trichothecenolyticum</name>
    <name type="common">Aureobacterium trichothecenolyticum</name>
    <dbReference type="NCBI Taxonomy" id="69370"/>
    <lineage>
        <taxon>Bacteria</taxon>
        <taxon>Bacillati</taxon>
        <taxon>Actinomycetota</taxon>
        <taxon>Actinomycetes</taxon>
        <taxon>Micrococcales</taxon>
        <taxon>Microbacteriaceae</taxon>
        <taxon>Microbacterium</taxon>
    </lineage>
</organism>
<keyword evidence="3" id="KW-0805">Transcription regulation</keyword>
<comment type="caution">
    <text evidence="8">The sequence shown here is derived from an EMBL/GenBank/DDBJ whole genome shotgun (WGS) entry which is preliminary data.</text>
</comment>
<evidence type="ECO:0000256" key="4">
    <source>
        <dbReference type="ARBA" id="ARBA00023125"/>
    </source>
</evidence>
<keyword evidence="5" id="KW-0804">Transcription</keyword>
<dbReference type="InterPro" id="IPR015424">
    <property type="entry name" value="PyrdxlP-dep_Trfase"/>
</dbReference>
<dbReference type="InterPro" id="IPR004839">
    <property type="entry name" value="Aminotransferase_I/II_large"/>
</dbReference>
<dbReference type="SMART" id="SM00345">
    <property type="entry name" value="HTH_GNTR"/>
    <property type="match status" value="1"/>
</dbReference>
<dbReference type="AlphaFoldDB" id="A0A0M2H716"/>
<dbReference type="PANTHER" id="PTHR46577:SF1">
    <property type="entry name" value="HTH-TYPE TRANSCRIPTIONAL REGULATORY PROTEIN GABR"/>
    <property type="match status" value="1"/>
</dbReference>
<dbReference type="InterPro" id="IPR036390">
    <property type="entry name" value="WH_DNA-bd_sf"/>
</dbReference>
<dbReference type="PATRIC" id="fig|69370.6.peg.2218"/>
<dbReference type="InterPro" id="IPR036388">
    <property type="entry name" value="WH-like_DNA-bd_sf"/>
</dbReference>
<dbReference type="RefSeq" id="WP_045299281.1">
    <property type="nucleotide sequence ID" value="NZ_JYJA01000035.1"/>
</dbReference>
<evidence type="ECO:0000313" key="9">
    <source>
        <dbReference type="Proteomes" id="UP000034098"/>
    </source>
</evidence>
<keyword evidence="2" id="KW-0663">Pyridoxal phosphate</keyword>
<evidence type="ECO:0000256" key="2">
    <source>
        <dbReference type="ARBA" id="ARBA00022898"/>
    </source>
</evidence>
<feature type="domain" description="HTH gntR-type" evidence="7">
    <location>
        <begin position="22"/>
        <end position="90"/>
    </location>
</feature>
<dbReference type="SUPFAM" id="SSF53383">
    <property type="entry name" value="PLP-dependent transferases"/>
    <property type="match status" value="1"/>
</dbReference>